<dbReference type="Proteomes" id="UP001190700">
    <property type="component" value="Unassembled WGS sequence"/>
</dbReference>
<comment type="caution">
    <text evidence="1">The sequence shown here is derived from an EMBL/GenBank/DDBJ whole genome shotgun (WGS) entry which is preliminary data.</text>
</comment>
<name>A0AAE0BT55_9CHLO</name>
<organism evidence="1 2">
    <name type="scientific">Cymbomonas tetramitiformis</name>
    <dbReference type="NCBI Taxonomy" id="36881"/>
    <lineage>
        <taxon>Eukaryota</taxon>
        <taxon>Viridiplantae</taxon>
        <taxon>Chlorophyta</taxon>
        <taxon>Pyramimonadophyceae</taxon>
        <taxon>Pyramimonadales</taxon>
        <taxon>Pyramimonadaceae</taxon>
        <taxon>Cymbomonas</taxon>
    </lineage>
</organism>
<gene>
    <name evidence="1" type="ORF">CYMTET_48548</name>
</gene>
<evidence type="ECO:0000313" key="1">
    <source>
        <dbReference type="EMBL" id="KAK3241713.1"/>
    </source>
</evidence>
<dbReference type="EMBL" id="LGRX02033329">
    <property type="protein sequence ID" value="KAK3241713.1"/>
    <property type="molecule type" value="Genomic_DNA"/>
</dbReference>
<keyword evidence="2" id="KW-1185">Reference proteome</keyword>
<dbReference type="AlphaFoldDB" id="A0AAE0BT55"/>
<sequence length="180" mass="19957">MRRARSYGVLFRHEVHGDVQLARCYFMDLRASLVVFPDTHSACYLPFSDTPAEDEWLLPYVMPEAGSASTHASGDSISFSHISMALAETLYDRTGADLPCPGGYRRVMSLPDDGPEWEAAITLREIQSLVDDGKMVPVDSYPEGEVEINTTLVLTKPWKPQDNGPPVQVKKARLAVDGSW</sequence>
<reference evidence="1 2" key="1">
    <citation type="journal article" date="2015" name="Genome Biol. Evol.">
        <title>Comparative Genomics of a Bacterivorous Green Alga Reveals Evolutionary Causalities and Consequences of Phago-Mixotrophic Mode of Nutrition.</title>
        <authorList>
            <person name="Burns J.A."/>
            <person name="Paasch A."/>
            <person name="Narechania A."/>
            <person name="Kim E."/>
        </authorList>
    </citation>
    <scope>NUCLEOTIDE SEQUENCE [LARGE SCALE GENOMIC DNA]</scope>
    <source>
        <strain evidence="1 2">PLY_AMNH</strain>
    </source>
</reference>
<protein>
    <submittedName>
        <fullName evidence="1">Uncharacterized protein</fullName>
    </submittedName>
</protein>
<accession>A0AAE0BT55</accession>
<proteinExistence type="predicted"/>
<evidence type="ECO:0000313" key="2">
    <source>
        <dbReference type="Proteomes" id="UP001190700"/>
    </source>
</evidence>